<protein>
    <submittedName>
        <fullName evidence="2 3">Uncharacterized protein</fullName>
    </submittedName>
</protein>
<dbReference type="AlphaFoldDB" id="L1JIB2"/>
<accession>L1JIB2</accession>
<sequence length="495" mass="53958">MCSKNSKNVVLPGKASGVSTARNAGLVLAVICGMLLRDLLISCMHSCFPNSPSLDQQQDPTMIGQGSANVGEEFRLVLSTSSLLNISTYVHNLSLTSNGLNVTRLKKLFTRLTVEDILLLSSMKKGVSRLAGATPDPRNASSKMQNSSSSYNLSTADRRASSSALLAGQALQSNTTGTFKAAAASEVVRRRISLSPLLTKSFQRPSVGGGKSGGPVFVFWAGVEGTGHHLIDQLGKNHPHVRTDQEAVQMTCLLWNEQGQNGLFNVRWHGSPRTASSAIAEIVRRSRRRQQSPSFYFLSGLEHSSSCSTGMLSYPNYAGPSERTPDVAKLVKAMRRSEANFKVVVLIRDALSIICSCSIKRNFRPWNEQAQRLRAAALDLVAQLRHLDASEYICLDYNGIAGGSSVETLDNFLYDGRAPDTSIGKKMKQIFNKPRYQPAATCSDYQCDHAFGRQRYQISEGECMSASELHDAMEVLRQTCPNHIPADMVSFPSTA</sequence>
<dbReference type="eggNOG" id="ENOG502SWKT">
    <property type="taxonomic scope" value="Eukaryota"/>
</dbReference>
<evidence type="ECO:0000313" key="4">
    <source>
        <dbReference type="Proteomes" id="UP000011087"/>
    </source>
</evidence>
<keyword evidence="4" id="KW-1185">Reference proteome</keyword>
<reference evidence="3" key="3">
    <citation type="submission" date="2015-06" db="UniProtKB">
        <authorList>
            <consortium name="EnsemblProtists"/>
        </authorList>
    </citation>
    <scope>IDENTIFICATION</scope>
</reference>
<evidence type="ECO:0000313" key="3">
    <source>
        <dbReference type="EnsemblProtists" id="EKX47879"/>
    </source>
</evidence>
<dbReference type="PaxDb" id="55529-EKX47879"/>
<dbReference type="EnsemblProtists" id="EKX47879">
    <property type="protein sequence ID" value="EKX47879"/>
    <property type="gene ID" value="GUITHDRAFT_106426"/>
</dbReference>
<dbReference type="KEGG" id="gtt:GUITHDRAFT_106426"/>
<gene>
    <name evidence="2" type="ORF">GUITHDRAFT_106426</name>
</gene>
<dbReference type="Proteomes" id="UP000011087">
    <property type="component" value="Unassembled WGS sequence"/>
</dbReference>
<evidence type="ECO:0000256" key="1">
    <source>
        <dbReference type="SAM" id="MobiDB-lite"/>
    </source>
</evidence>
<feature type="compositionally biased region" description="Low complexity" evidence="1">
    <location>
        <begin position="139"/>
        <end position="154"/>
    </location>
</feature>
<organism evidence="2">
    <name type="scientific">Guillardia theta (strain CCMP2712)</name>
    <name type="common">Cryptophyte</name>
    <dbReference type="NCBI Taxonomy" id="905079"/>
    <lineage>
        <taxon>Eukaryota</taxon>
        <taxon>Cryptophyceae</taxon>
        <taxon>Pyrenomonadales</taxon>
        <taxon>Geminigeraceae</taxon>
        <taxon>Guillardia</taxon>
    </lineage>
</organism>
<dbReference type="HOGENOM" id="CLU_551486_0_0_1"/>
<dbReference type="RefSeq" id="XP_005834859.1">
    <property type="nucleotide sequence ID" value="XM_005834802.1"/>
</dbReference>
<proteinExistence type="predicted"/>
<name>L1JIB2_GUITC</name>
<reference evidence="2 4" key="1">
    <citation type="journal article" date="2012" name="Nature">
        <title>Algal genomes reveal evolutionary mosaicism and the fate of nucleomorphs.</title>
        <authorList>
            <consortium name="DOE Joint Genome Institute"/>
            <person name="Curtis B.A."/>
            <person name="Tanifuji G."/>
            <person name="Burki F."/>
            <person name="Gruber A."/>
            <person name="Irimia M."/>
            <person name="Maruyama S."/>
            <person name="Arias M.C."/>
            <person name="Ball S.G."/>
            <person name="Gile G.H."/>
            <person name="Hirakawa Y."/>
            <person name="Hopkins J.F."/>
            <person name="Kuo A."/>
            <person name="Rensing S.A."/>
            <person name="Schmutz J."/>
            <person name="Symeonidi A."/>
            <person name="Elias M."/>
            <person name="Eveleigh R.J."/>
            <person name="Herman E.K."/>
            <person name="Klute M.J."/>
            <person name="Nakayama T."/>
            <person name="Obornik M."/>
            <person name="Reyes-Prieto A."/>
            <person name="Armbrust E.V."/>
            <person name="Aves S.J."/>
            <person name="Beiko R.G."/>
            <person name="Coutinho P."/>
            <person name="Dacks J.B."/>
            <person name="Durnford D.G."/>
            <person name="Fast N.M."/>
            <person name="Green B.R."/>
            <person name="Grisdale C.J."/>
            <person name="Hempel F."/>
            <person name="Henrissat B."/>
            <person name="Hoppner M.P."/>
            <person name="Ishida K."/>
            <person name="Kim E."/>
            <person name="Koreny L."/>
            <person name="Kroth P.G."/>
            <person name="Liu Y."/>
            <person name="Malik S.B."/>
            <person name="Maier U.G."/>
            <person name="McRose D."/>
            <person name="Mock T."/>
            <person name="Neilson J.A."/>
            <person name="Onodera N.T."/>
            <person name="Poole A.M."/>
            <person name="Pritham E.J."/>
            <person name="Richards T.A."/>
            <person name="Rocap G."/>
            <person name="Roy S.W."/>
            <person name="Sarai C."/>
            <person name="Schaack S."/>
            <person name="Shirato S."/>
            <person name="Slamovits C.H."/>
            <person name="Spencer D.F."/>
            <person name="Suzuki S."/>
            <person name="Worden A.Z."/>
            <person name="Zauner S."/>
            <person name="Barry K."/>
            <person name="Bell C."/>
            <person name="Bharti A.K."/>
            <person name="Crow J.A."/>
            <person name="Grimwood J."/>
            <person name="Kramer R."/>
            <person name="Lindquist E."/>
            <person name="Lucas S."/>
            <person name="Salamov A."/>
            <person name="McFadden G.I."/>
            <person name="Lane C.E."/>
            <person name="Keeling P.J."/>
            <person name="Gray M.W."/>
            <person name="Grigoriev I.V."/>
            <person name="Archibald J.M."/>
        </authorList>
    </citation>
    <scope>NUCLEOTIDE SEQUENCE</scope>
    <source>
        <strain evidence="2 4">CCMP2712</strain>
    </source>
</reference>
<reference evidence="4" key="2">
    <citation type="submission" date="2012-11" db="EMBL/GenBank/DDBJ databases">
        <authorList>
            <person name="Kuo A."/>
            <person name="Curtis B.A."/>
            <person name="Tanifuji G."/>
            <person name="Burki F."/>
            <person name="Gruber A."/>
            <person name="Irimia M."/>
            <person name="Maruyama S."/>
            <person name="Arias M.C."/>
            <person name="Ball S.G."/>
            <person name="Gile G.H."/>
            <person name="Hirakawa Y."/>
            <person name="Hopkins J.F."/>
            <person name="Rensing S.A."/>
            <person name="Schmutz J."/>
            <person name="Symeonidi A."/>
            <person name="Elias M."/>
            <person name="Eveleigh R.J."/>
            <person name="Herman E.K."/>
            <person name="Klute M.J."/>
            <person name="Nakayama T."/>
            <person name="Obornik M."/>
            <person name="Reyes-Prieto A."/>
            <person name="Armbrust E.V."/>
            <person name="Aves S.J."/>
            <person name="Beiko R.G."/>
            <person name="Coutinho P."/>
            <person name="Dacks J.B."/>
            <person name="Durnford D.G."/>
            <person name="Fast N.M."/>
            <person name="Green B.R."/>
            <person name="Grisdale C."/>
            <person name="Hempe F."/>
            <person name="Henrissat B."/>
            <person name="Hoppner M.P."/>
            <person name="Ishida K.-I."/>
            <person name="Kim E."/>
            <person name="Koreny L."/>
            <person name="Kroth P.G."/>
            <person name="Liu Y."/>
            <person name="Malik S.-B."/>
            <person name="Maier U.G."/>
            <person name="McRose D."/>
            <person name="Mock T."/>
            <person name="Neilson J.A."/>
            <person name="Onodera N.T."/>
            <person name="Poole A.M."/>
            <person name="Pritham E.J."/>
            <person name="Richards T.A."/>
            <person name="Rocap G."/>
            <person name="Roy S.W."/>
            <person name="Sarai C."/>
            <person name="Schaack S."/>
            <person name="Shirato S."/>
            <person name="Slamovits C.H."/>
            <person name="Spencer D.F."/>
            <person name="Suzuki S."/>
            <person name="Worden A.Z."/>
            <person name="Zauner S."/>
            <person name="Barry K."/>
            <person name="Bell C."/>
            <person name="Bharti A.K."/>
            <person name="Crow J.A."/>
            <person name="Grimwood J."/>
            <person name="Kramer R."/>
            <person name="Lindquist E."/>
            <person name="Lucas S."/>
            <person name="Salamov A."/>
            <person name="McFadden G.I."/>
            <person name="Lane C.E."/>
            <person name="Keeling P.J."/>
            <person name="Gray M.W."/>
            <person name="Grigoriev I.V."/>
            <person name="Archibald J.M."/>
        </authorList>
    </citation>
    <scope>NUCLEOTIDE SEQUENCE</scope>
    <source>
        <strain evidence="4">CCMP2712</strain>
    </source>
</reference>
<dbReference type="GeneID" id="17304509"/>
<evidence type="ECO:0000313" key="2">
    <source>
        <dbReference type="EMBL" id="EKX47879.1"/>
    </source>
</evidence>
<feature type="region of interest" description="Disordered" evidence="1">
    <location>
        <begin position="129"/>
        <end position="154"/>
    </location>
</feature>
<dbReference type="EMBL" id="JH992988">
    <property type="protein sequence ID" value="EKX47879.1"/>
    <property type="molecule type" value="Genomic_DNA"/>
</dbReference>